<reference evidence="1 2" key="1">
    <citation type="submission" date="2024-06" db="EMBL/GenBank/DDBJ databases">
        <title>The Natural Products Discovery Center: Release of the First 8490 Sequenced Strains for Exploring Actinobacteria Biosynthetic Diversity.</title>
        <authorList>
            <person name="Kalkreuter E."/>
            <person name="Kautsar S.A."/>
            <person name="Yang D."/>
            <person name="Bader C.D."/>
            <person name="Teijaro C.N."/>
            <person name="Fluegel L."/>
            <person name="Davis C.M."/>
            <person name="Simpson J.R."/>
            <person name="Lauterbach L."/>
            <person name="Steele A.D."/>
            <person name="Gui C."/>
            <person name="Meng S."/>
            <person name="Li G."/>
            <person name="Viehrig K."/>
            <person name="Ye F."/>
            <person name="Su P."/>
            <person name="Kiefer A.F."/>
            <person name="Nichols A."/>
            <person name="Cepeda A.J."/>
            <person name="Yan W."/>
            <person name="Fan B."/>
            <person name="Jiang Y."/>
            <person name="Adhikari A."/>
            <person name="Zheng C.-J."/>
            <person name="Schuster L."/>
            <person name="Cowan T.M."/>
            <person name="Smanski M.J."/>
            <person name="Chevrette M.G."/>
            <person name="De Carvalho L.P.S."/>
            <person name="Shen B."/>
        </authorList>
    </citation>
    <scope>NUCLEOTIDE SEQUENCE [LARGE SCALE GENOMIC DNA]</scope>
    <source>
        <strain evidence="1 2">NPDC019708</strain>
    </source>
</reference>
<dbReference type="EMBL" id="JBEYBF010000058">
    <property type="protein sequence ID" value="MEU1957214.1"/>
    <property type="molecule type" value="Genomic_DNA"/>
</dbReference>
<name>A0ABV2X236_9NOCA</name>
<keyword evidence="2" id="KW-1185">Reference proteome</keyword>
<proteinExistence type="predicted"/>
<dbReference type="Proteomes" id="UP001550628">
    <property type="component" value="Unassembled WGS sequence"/>
</dbReference>
<accession>A0ABV2X236</accession>
<gene>
    <name evidence="1" type="ORF">ABZ510_35845</name>
</gene>
<dbReference type="RefSeq" id="WP_051714830.1">
    <property type="nucleotide sequence ID" value="NZ_JBEYBF010000058.1"/>
</dbReference>
<organism evidence="1 2">
    <name type="scientific">Nocardia rhamnosiphila</name>
    <dbReference type="NCBI Taxonomy" id="426716"/>
    <lineage>
        <taxon>Bacteria</taxon>
        <taxon>Bacillati</taxon>
        <taxon>Actinomycetota</taxon>
        <taxon>Actinomycetes</taxon>
        <taxon>Mycobacteriales</taxon>
        <taxon>Nocardiaceae</taxon>
        <taxon>Nocardia</taxon>
    </lineage>
</organism>
<evidence type="ECO:0000313" key="1">
    <source>
        <dbReference type="EMBL" id="MEU1957214.1"/>
    </source>
</evidence>
<protein>
    <submittedName>
        <fullName evidence="1">Uncharacterized protein</fullName>
    </submittedName>
</protein>
<comment type="caution">
    <text evidence="1">The sequence shown here is derived from an EMBL/GenBank/DDBJ whole genome shotgun (WGS) entry which is preliminary data.</text>
</comment>
<evidence type="ECO:0000313" key="2">
    <source>
        <dbReference type="Proteomes" id="UP001550628"/>
    </source>
</evidence>
<sequence>MCAGPPTHLVDAIFAEFHRGGIPASHTGSSTVSRAWPDGRAPAPAQPVTAGIRVGSEAVVLVVIDRAVVNYLFGGPRGGRVRLRLLLRATRARIHENRLCEKATATATALAARRLLIVCDAGRTSPAERTRAIRWVREVAHRIGYECSINGLHDLGTSYLVLVADTPVGDAARSVADRCRSGGGAMS</sequence>